<keyword evidence="4" id="KW-1185">Reference proteome</keyword>
<dbReference type="Gene3D" id="3.90.226.10">
    <property type="entry name" value="2-enoyl-CoA Hydratase, Chain A, domain 1"/>
    <property type="match status" value="1"/>
</dbReference>
<keyword evidence="3" id="KW-0645">Protease</keyword>
<dbReference type="Pfam" id="PF03572">
    <property type="entry name" value="Peptidase_S41"/>
    <property type="match status" value="1"/>
</dbReference>
<dbReference type="PROSITE" id="PS50106">
    <property type="entry name" value="PDZ"/>
    <property type="match status" value="1"/>
</dbReference>
<dbReference type="SUPFAM" id="SSF52096">
    <property type="entry name" value="ClpP/crotonase"/>
    <property type="match status" value="1"/>
</dbReference>
<dbReference type="SUPFAM" id="SSF50156">
    <property type="entry name" value="PDZ domain-like"/>
    <property type="match status" value="1"/>
</dbReference>
<dbReference type="GO" id="GO:0008236">
    <property type="term" value="F:serine-type peptidase activity"/>
    <property type="evidence" value="ECO:0007669"/>
    <property type="project" value="InterPro"/>
</dbReference>
<protein>
    <submittedName>
        <fullName evidence="3">C-terminal processing protease CtpA/Prc, contains a PDZ domain</fullName>
    </submittedName>
</protein>
<feature type="domain" description="PDZ" evidence="2">
    <location>
        <begin position="157"/>
        <end position="188"/>
    </location>
</feature>
<reference evidence="3 4" key="1">
    <citation type="submission" date="2016-10" db="EMBL/GenBank/DDBJ databases">
        <authorList>
            <person name="de Groot N.N."/>
        </authorList>
    </citation>
    <scope>NUCLEOTIDE SEQUENCE [LARGE SCALE GENOMIC DNA]</scope>
    <source>
        <strain evidence="3 4">DSM 22789</strain>
    </source>
</reference>
<dbReference type="GO" id="GO:0007165">
    <property type="term" value="P:signal transduction"/>
    <property type="evidence" value="ECO:0007669"/>
    <property type="project" value="TreeGrafter"/>
</dbReference>
<dbReference type="Gene3D" id="3.30.750.170">
    <property type="match status" value="1"/>
</dbReference>
<keyword evidence="1" id="KW-0732">Signal</keyword>
<organism evidence="3 4">
    <name type="scientific">Sphingobacterium wenxiniae</name>
    <dbReference type="NCBI Taxonomy" id="683125"/>
    <lineage>
        <taxon>Bacteria</taxon>
        <taxon>Pseudomonadati</taxon>
        <taxon>Bacteroidota</taxon>
        <taxon>Sphingobacteriia</taxon>
        <taxon>Sphingobacteriales</taxon>
        <taxon>Sphingobacteriaceae</taxon>
        <taxon>Sphingobacterium</taxon>
    </lineage>
</organism>
<sequence>MRIVYLTLALGLFFSFSACKKEVNPTTGGNPVDPVDPREVYLDNEHENKVRDSIWYYYKVLSLWESYVPPRNINDIEKAGYIRNEYTKYYETGEDVLDYLMDLTKAPGTESTKNYDWYSFLDRAGEVSGEIQDAVATSYGMYVFYLQTETSGNNAYLYVRMVDKNSPAYKAGIRRGDMILGINGDTKIDYDSQAAQNFRGINTYLSSQSMKVRFAKPDGTITEKDIASVQYKMDPVMDSRVFDRDGKKVGYLAFSSFVNVLEAKNGMKATFDGIFSDFESKGINELIVDLRYNGGGAVVTAEYLADRIVPTSADKDLMYKYEVNDLLKSWDWLEEGEGFAPVYFNKTGALNLSRVYFLVTNSTASASELLINSLTPHMQVYMVGTNSVNNQNQVVGNNTYGKPVGFFGLPIVDDDIELYVTSFKTLNKKGEGDYFNGLEPNAHVWEFSDFRDFGDDEEPMIASALNHIQNGTFATVASRVAIASNGRITTKRPKAVSVLQENRLNNGMYKFLKKDLRK</sequence>
<dbReference type="InterPro" id="IPR036034">
    <property type="entry name" value="PDZ_sf"/>
</dbReference>
<dbReference type="Proteomes" id="UP000198785">
    <property type="component" value="Unassembled WGS sequence"/>
</dbReference>
<evidence type="ECO:0000313" key="3">
    <source>
        <dbReference type="EMBL" id="SFT13242.1"/>
    </source>
</evidence>
<dbReference type="PANTHER" id="PTHR32060">
    <property type="entry name" value="TAIL-SPECIFIC PROTEASE"/>
    <property type="match status" value="1"/>
</dbReference>
<accession>A0A1I6VHQ8</accession>
<dbReference type="STRING" id="683125.SAMN05660206_1148"/>
<feature type="chain" id="PRO_5011797029" evidence="1">
    <location>
        <begin position="21"/>
        <end position="518"/>
    </location>
</feature>
<dbReference type="InterPro" id="IPR005151">
    <property type="entry name" value="Tail-specific_protease"/>
</dbReference>
<dbReference type="CDD" id="cd07561">
    <property type="entry name" value="Peptidase_S41_CPP_like"/>
    <property type="match status" value="1"/>
</dbReference>
<name>A0A1I6VHQ8_9SPHI</name>
<evidence type="ECO:0000259" key="2">
    <source>
        <dbReference type="PROSITE" id="PS50106"/>
    </source>
</evidence>
<dbReference type="AlphaFoldDB" id="A0A1I6VHQ8"/>
<dbReference type="GO" id="GO:0030288">
    <property type="term" value="C:outer membrane-bounded periplasmic space"/>
    <property type="evidence" value="ECO:0007669"/>
    <property type="project" value="TreeGrafter"/>
</dbReference>
<dbReference type="RefSeq" id="WP_093367271.1">
    <property type="nucleotide sequence ID" value="NZ_FOZZ01000014.1"/>
</dbReference>
<dbReference type="InterPro" id="IPR001478">
    <property type="entry name" value="PDZ"/>
</dbReference>
<dbReference type="InterPro" id="IPR029045">
    <property type="entry name" value="ClpP/crotonase-like_dom_sf"/>
</dbReference>
<evidence type="ECO:0000256" key="1">
    <source>
        <dbReference type="SAM" id="SignalP"/>
    </source>
</evidence>
<dbReference type="GO" id="GO:0006508">
    <property type="term" value="P:proteolysis"/>
    <property type="evidence" value="ECO:0007669"/>
    <property type="project" value="UniProtKB-KW"/>
</dbReference>
<dbReference type="Gene3D" id="2.30.42.10">
    <property type="match status" value="1"/>
</dbReference>
<keyword evidence="3" id="KW-0378">Hydrolase</keyword>
<dbReference type="InterPro" id="IPR041489">
    <property type="entry name" value="PDZ_6"/>
</dbReference>
<dbReference type="PROSITE" id="PS51257">
    <property type="entry name" value="PROKAR_LIPOPROTEIN"/>
    <property type="match status" value="1"/>
</dbReference>
<dbReference type="PANTHER" id="PTHR32060:SF30">
    <property type="entry name" value="CARBOXY-TERMINAL PROCESSING PROTEASE CTPA"/>
    <property type="match status" value="1"/>
</dbReference>
<dbReference type="OrthoDB" id="7168509at2"/>
<proteinExistence type="predicted"/>
<evidence type="ECO:0000313" key="4">
    <source>
        <dbReference type="Proteomes" id="UP000198785"/>
    </source>
</evidence>
<gene>
    <name evidence="3" type="ORF">SAMN05660206_1148</name>
</gene>
<dbReference type="EMBL" id="FOZZ01000014">
    <property type="protein sequence ID" value="SFT13242.1"/>
    <property type="molecule type" value="Genomic_DNA"/>
</dbReference>
<dbReference type="GO" id="GO:0004175">
    <property type="term" value="F:endopeptidase activity"/>
    <property type="evidence" value="ECO:0007669"/>
    <property type="project" value="TreeGrafter"/>
</dbReference>
<feature type="signal peptide" evidence="1">
    <location>
        <begin position="1"/>
        <end position="20"/>
    </location>
</feature>
<dbReference type="Pfam" id="PF17820">
    <property type="entry name" value="PDZ_6"/>
    <property type="match status" value="1"/>
</dbReference>